<dbReference type="AlphaFoldDB" id="A0A1Q3EQJ8"/>
<gene>
    <name evidence="2" type="ORF">LENED_011634</name>
</gene>
<evidence type="ECO:0000313" key="2">
    <source>
        <dbReference type="EMBL" id="GAW09479.1"/>
    </source>
</evidence>
<name>A0A1Q3EQJ8_LENED</name>
<dbReference type="InterPro" id="IPR037883">
    <property type="entry name" value="Knr4/Smi1-like_sf"/>
</dbReference>
<dbReference type="Pfam" id="PF09346">
    <property type="entry name" value="SMI1_KNR4"/>
    <property type="match status" value="1"/>
</dbReference>
<protein>
    <submittedName>
        <fullName evidence="2">Glucan synthasis protein</fullName>
    </submittedName>
</protein>
<feature type="domain" description="Knr4/Smi1-like" evidence="1">
    <location>
        <begin position="443"/>
        <end position="589"/>
    </location>
</feature>
<evidence type="ECO:0000259" key="1">
    <source>
        <dbReference type="SMART" id="SM00860"/>
    </source>
</evidence>
<reference evidence="2 3" key="1">
    <citation type="submission" date="2016-08" db="EMBL/GenBank/DDBJ databases">
        <authorList>
            <consortium name="Lentinula edodes genome sequencing consortium"/>
            <person name="Sakamoto Y."/>
            <person name="Nakade K."/>
            <person name="Sato S."/>
            <person name="Yoshida Y."/>
            <person name="Miyazaki K."/>
            <person name="Natsume S."/>
            <person name="Konno N."/>
        </authorList>
    </citation>
    <scope>NUCLEOTIDE SEQUENCE [LARGE SCALE GENOMIC DNA]</scope>
    <source>
        <strain evidence="2 3">NBRC 111202</strain>
    </source>
</reference>
<dbReference type="SUPFAM" id="SSF160631">
    <property type="entry name" value="SMI1/KNR4-like"/>
    <property type="match status" value="1"/>
</dbReference>
<proteinExistence type="predicted"/>
<reference evidence="2 3" key="2">
    <citation type="submission" date="2017-02" db="EMBL/GenBank/DDBJ databases">
        <title>A genome survey and senescence transcriptome analysis in Lentinula edodes.</title>
        <authorList>
            <person name="Sakamoto Y."/>
            <person name="Nakade K."/>
            <person name="Sato S."/>
            <person name="Yoshida Y."/>
            <person name="Miyazaki K."/>
            <person name="Natsume S."/>
            <person name="Konno N."/>
        </authorList>
    </citation>
    <scope>NUCLEOTIDE SEQUENCE [LARGE SCALE GENOMIC DNA]</scope>
    <source>
        <strain evidence="2 3">NBRC 111202</strain>
    </source>
</reference>
<evidence type="ECO:0000313" key="3">
    <source>
        <dbReference type="Proteomes" id="UP000188533"/>
    </source>
</evidence>
<organism evidence="2 3">
    <name type="scientific">Lentinula edodes</name>
    <name type="common">Shiitake mushroom</name>
    <name type="synonym">Lentinus edodes</name>
    <dbReference type="NCBI Taxonomy" id="5353"/>
    <lineage>
        <taxon>Eukaryota</taxon>
        <taxon>Fungi</taxon>
        <taxon>Dikarya</taxon>
        <taxon>Basidiomycota</taxon>
        <taxon>Agaricomycotina</taxon>
        <taxon>Agaricomycetes</taxon>
        <taxon>Agaricomycetidae</taxon>
        <taxon>Agaricales</taxon>
        <taxon>Marasmiineae</taxon>
        <taxon>Omphalotaceae</taxon>
        <taxon>Lentinula</taxon>
    </lineage>
</organism>
<keyword evidence="3" id="KW-1185">Reference proteome</keyword>
<accession>A0A1Q3EQJ8</accession>
<dbReference type="Gene3D" id="3.40.1580.10">
    <property type="entry name" value="SMI1/KNR4-like"/>
    <property type="match status" value="1"/>
</dbReference>
<dbReference type="SMART" id="SM00860">
    <property type="entry name" value="SMI1_KNR4"/>
    <property type="match status" value="1"/>
</dbReference>
<dbReference type="InterPro" id="IPR018958">
    <property type="entry name" value="Knr4/Smi1-like_dom"/>
</dbReference>
<sequence>MTDNIQVYVLLNKESCLSDLELLEFLKAQDLDLYVKIVSDSLDPGTSLIRGDLSIKDAIALNQTEIESRCVVLIPSTAQDFSDVIPFIDKKAYWPNNIIAIDQSISLLLRCESFPQNATIAAPTSGTGDWEPQMKERIVNRTLQRDVLFWTVSKGTPELLEALSTLFSEAFKSRLSINFPGRASLAEPDPRSPPPLTLKQIIAGVQSAPELIAETMEYAIWIAGEGYIDTANIVIEALCVHYPNDFPKQRTPCAWGFEFLWHKSRRRPAYIEPFWGAPPDDATLWAAYSDIQQPYPQTNDEKARALVVADAKILVGNLNFHTYNVNICAEVALEMGMKAKAEDYFDHSIRLLQAEGNPVSLWTELMRSFPLADMILSGRARKITGTTPEEAIQRAKTIVQEIEQWRSAHAKRVAAARDRRAHLRALPLEDLLNQIGKDLRKDPASQSDIEAAEERLKITLPASYTEFLLFSNGMDFIPSINMPGLRSVTELKWESAEDLGLDELPVDLGLATPSLEDSAMEVPKLGRVLMISQEADDEYLWLLEPSQVENAWNVLRQDGVKASGWRVALWRDWQVNIGWYEDFRDYLASVAQRR</sequence>
<dbReference type="Proteomes" id="UP000188533">
    <property type="component" value="Unassembled WGS sequence"/>
</dbReference>
<dbReference type="EMBL" id="BDGU01001087">
    <property type="protein sequence ID" value="GAW09479.1"/>
    <property type="molecule type" value="Genomic_DNA"/>
</dbReference>
<comment type="caution">
    <text evidence="2">The sequence shown here is derived from an EMBL/GenBank/DDBJ whole genome shotgun (WGS) entry which is preliminary data.</text>
</comment>